<dbReference type="CDD" id="cd00130">
    <property type="entry name" value="PAS"/>
    <property type="match status" value="1"/>
</dbReference>
<dbReference type="CDD" id="cd01949">
    <property type="entry name" value="GGDEF"/>
    <property type="match status" value="1"/>
</dbReference>
<dbReference type="Gene3D" id="3.30.450.20">
    <property type="entry name" value="PAS domain"/>
    <property type="match status" value="2"/>
</dbReference>
<dbReference type="Gene3D" id="3.30.70.270">
    <property type="match status" value="1"/>
</dbReference>
<keyword evidence="1" id="KW-1133">Transmembrane helix</keyword>
<dbReference type="InterPro" id="IPR000700">
    <property type="entry name" value="PAS-assoc_C"/>
</dbReference>
<proteinExistence type="predicted"/>
<dbReference type="InterPro" id="IPR029787">
    <property type="entry name" value="Nucleotide_cyclase"/>
</dbReference>
<dbReference type="PROSITE" id="PS50113">
    <property type="entry name" value="PAC"/>
    <property type="match status" value="1"/>
</dbReference>
<dbReference type="NCBIfam" id="TIGR00254">
    <property type="entry name" value="GGDEF"/>
    <property type="match status" value="1"/>
</dbReference>
<keyword evidence="1" id="KW-0812">Transmembrane</keyword>
<dbReference type="PROSITE" id="PS50887">
    <property type="entry name" value="GGDEF"/>
    <property type="match status" value="1"/>
</dbReference>
<evidence type="ECO:0000259" key="2">
    <source>
        <dbReference type="PROSITE" id="PS50113"/>
    </source>
</evidence>
<dbReference type="InterPro" id="IPR000014">
    <property type="entry name" value="PAS"/>
</dbReference>
<feature type="domain" description="PAC" evidence="2">
    <location>
        <begin position="453"/>
        <end position="509"/>
    </location>
</feature>
<dbReference type="Proteomes" id="UP000179860">
    <property type="component" value="Plasmid pl1WSM5005"/>
</dbReference>
<geneLocation type="plasmid" evidence="5 6">
    <name>pl1WSM5005</name>
</geneLocation>
<dbReference type="InterPro" id="IPR001633">
    <property type="entry name" value="EAL_dom"/>
</dbReference>
<dbReference type="Gene3D" id="3.20.20.450">
    <property type="entry name" value="EAL domain"/>
    <property type="match status" value="1"/>
</dbReference>
<gene>
    <name evidence="5" type="ORF">BJG93_30320</name>
</gene>
<evidence type="ECO:0000313" key="5">
    <source>
        <dbReference type="EMBL" id="APA90146.2"/>
    </source>
</evidence>
<evidence type="ECO:0000259" key="3">
    <source>
        <dbReference type="PROSITE" id="PS50883"/>
    </source>
</evidence>
<evidence type="ECO:0000313" key="6">
    <source>
        <dbReference type="Proteomes" id="UP000179860"/>
    </source>
</evidence>
<sequence length="938" mass="103900">MLTRSDAAVEYQCFFTHARADCESMQYISSLGIAGVIDRWRRRHRVDRQLIITIALVLTGLVIFALGMGYTLIWHERSDALRNHALRARDDIETLQAVHIQANADFLLGLDSARVASFAWPVPRVVSAATCFDRLEESYASDPRSERVVRRLRAETARWAWLLADIAVRARMVDGRATVDSPELLEANRMLANIIAQLVILRDAQTASLRAAADSATRHLVIERTVLAITALAACFLFCYALVAHYRTRLARQRARVIAQESERRFRQYFYHHPLAMLIFDVDTLSILAANRAAASQYGRTRRELGSLDMASLYASADLPSFLHDLRALLAAATRSGSAGMCRHRHRDGTPVYVELSYHFLTYARRRACFITAVDVTEKQSAELALLLRSRALDAIGNGVLITRPDPHGDVVEYANPAFEKITGCARRQIEGHHFAWPETSGLREQISTAIADKREATTLTKSRRANGAEFWYQLYVAPVSDESDKVTHHISVVSDLTELIESRDLLLRQARRDALTDLPNRVTLREMIDTAILERREFALLFIDLDHFKDINDSLGHGAGDRLLQEVARRLSTSVGSDGVVTRYGGDEFVTMFNGSTDDVELSALLARVTRTLNEPVQVDDMQLRVRMSIGVSCYPQDGTDCETLLKHADLAMYRVKAGGRNGVERFSPALADAAAQRIALSHKLRNAAERNDFELVYQPQVDIRHCRLTGVEALIRWHDADFGTVSPTTFIPLAEDIGLIASIGEWALQTACAQAKRWEEVLPGLRMSVNVSPSQLASSDFGSVVGRALAASQLAADRLELEITEGGLVAPGALPTLRALHDLGVSIAIDDFGAGYSSLSYLRTFHADRLKIDMSFIRGIGTSRADETIIGAIIALARKLRFEVVAEGVERVEQLAFLAQAGCETVQGYYFAAPQPAASIPAYAASLMTELQNTPS</sequence>
<dbReference type="SMART" id="SM00086">
    <property type="entry name" value="PAC"/>
    <property type="match status" value="2"/>
</dbReference>
<dbReference type="NCBIfam" id="TIGR00229">
    <property type="entry name" value="sensory_box"/>
    <property type="match status" value="2"/>
</dbReference>
<dbReference type="PANTHER" id="PTHR44757:SF2">
    <property type="entry name" value="BIOFILM ARCHITECTURE MAINTENANCE PROTEIN MBAA"/>
    <property type="match status" value="1"/>
</dbReference>
<dbReference type="PANTHER" id="PTHR44757">
    <property type="entry name" value="DIGUANYLATE CYCLASE DGCP"/>
    <property type="match status" value="1"/>
</dbReference>
<keyword evidence="5" id="KW-0614">Plasmid</keyword>
<dbReference type="EMBL" id="CP017563">
    <property type="protein sequence ID" value="APA90146.2"/>
    <property type="molecule type" value="Genomic_DNA"/>
</dbReference>
<keyword evidence="1" id="KW-0472">Membrane</keyword>
<feature type="transmembrane region" description="Helical" evidence="1">
    <location>
        <begin position="226"/>
        <end position="248"/>
    </location>
</feature>
<dbReference type="InterPro" id="IPR035965">
    <property type="entry name" value="PAS-like_dom_sf"/>
</dbReference>
<name>A0A1I9YVB6_9BURK</name>
<feature type="domain" description="GGDEF" evidence="4">
    <location>
        <begin position="537"/>
        <end position="670"/>
    </location>
</feature>
<feature type="domain" description="EAL" evidence="3">
    <location>
        <begin position="679"/>
        <end position="930"/>
    </location>
</feature>
<dbReference type="AlphaFoldDB" id="A0A1I9YVB6"/>
<evidence type="ECO:0000256" key="1">
    <source>
        <dbReference type="SAM" id="Phobius"/>
    </source>
</evidence>
<dbReference type="InterPro" id="IPR001610">
    <property type="entry name" value="PAC"/>
</dbReference>
<dbReference type="CDD" id="cd01948">
    <property type="entry name" value="EAL"/>
    <property type="match status" value="1"/>
</dbReference>
<feature type="transmembrane region" description="Helical" evidence="1">
    <location>
        <begin position="50"/>
        <end position="73"/>
    </location>
</feature>
<organism evidence="5 6">
    <name type="scientific">Paraburkholderia sprentiae WSM5005</name>
    <dbReference type="NCBI Taxonomy" id="754502"/>
    <lineage>
        <taxon>Bacteria</taxon>
        <taxon>Pseudomonadati</taxon>
        <taxon>Pseudomonadota</taxon>
        <taxon>Betaproteobacteria</taxon>
        <taxon>Burkholderiales</taxon>
        <taxon>Burkholderiaceae</taxon>
        <taxon>Paraburkholderia</taxon>
    </lineage>
</organism>
<keyword evidence="6" id="KW-1185">Reference proteome</keyword>
<reference evidence="5" key="1">
    <citation type="submission" date="2016-09" db="EMBL/GenBank/DDBJ databases">
        <title>The Complete Genome of Burkholderia sprentiae wsm5005.</title>
        <authorList>
            <person name="De Meyer S."/>
            <person name="Wang P."/>
            <person name="Terpolilli J."/>
        </authorList>
    </citation>
    <scope>NUCLEOTIDE SEQUENCE [LARGE SCALE GENOMIC DNA]</scope>
    <source>
        <strain evidence="5">WSM5005</strain>
        <plasmid evidence="5">pl1WSM5005</plasmid>
    </source>
</reference>
<reference evidence="5" key="2">
    <citation type="submission" date="2021-06" db="EMBL/GenBank/DDBJ databases">
        <authorList>
            <person name="Rogers T.H."/>
            <person name="Ramsay J.P."/>
            <person name="Wang P."/>
            <person name="Terpolilli J."/>
        </authorList>
    </citation>
    <scope>NUCLEOTIDE SEQUENCE [LARGE SCALE GENOMIC DNA]</scope>
    <source>
        <strain evidence="5">WSM5005</strain>
        <plasmid evidence="5">pl1WSM5005</plasmid>
    </source>
</reference>
<accession>A0A1I9YVB6</accession>
<dbReference type="SUPFAM" id="SSF55073">
    <property type="entry name" value="Nucleotide cyclase"/>
    <property type="match status" value="1"/>
</dbReference>
<dbReference type="RefSeq" id="WP_154671708.1">
    <property type="nucleotide sequence ID" value="NZ_CP017563.2"/>
</dbReference>
<dbReference type="InterPro" id="IPR035919">
    <property type="entry name" value="EAL_sf"/>
</dbReference>
<dbReference type="SMART" id="SM00267">
    <property type="entry name" value="GGDEF"/>
    <property type="match status" value="1"/>
</dbReference>
<protein>
    <submittedName>
        <fullName evidence="5">EAL domain-containing protein</fullName>
    </submittedName>
</protein>
<dbReference type="Pfam" id="PF13426">
    <property type="entry name" value="PAS_9"/>
    <property type="match status" value="2"/>
</dbReference>
<dbReference type="KEGG" id="pspw:BJG93_30320"/>
<dbReference type="SUPFAM" id="SSF141868">
    <property type="entry name" value="EAL domain-like"/>
    <property type="match status" value="1"/>
</dbReference>
<dbReference type="Pfam" id="PF00990">
    <property type="entry name" value="GGDEF"/>
    <property type="match status" value="1"/>
</dbReference>
<dbReference type="SMART" id="SM00052">
    <property type="entry name" value="EAL"/>
    <property type="match status" value="1"/>
</dbReference>
<dbReference type="InterPro" id="IPR043128">
    <property type="entry name" value="Rev_trsase/Diguanyl_cyclase"/>
</dbReference>
<evidence type="ECO:0000259" key="4">
    <source>
        <dbReference type="PROSITE" id="PS50887"/>
    </source>
</evidence>
<dbReference type="InterPro" id="IPR000160">
    <property type="entry name" value="GGDEF_dom"/>
</dbReference>
<dbReference type="InterPro" id="IPR052155">
    <property type="entry name" value="Biofilm_reg_signaling"/>
</dbReference>
<dbReference type="OrthoDB" id="9813903at2"/>
<feature type="transmembrane region" description="Helical" evidence="1">
    <location>
        <begin position="269"/>
        <end position="290"/>
    </location>
</feature>
<dbReference type="Pfam" id="PF00563">
    <property type="entry name" value="EAL"/>
    <property type="match status" value="1"/>
</dbReference>
<dbReference type="SMART" id="SM00091">
    <property type="entry name" value="PAS"/>
    <property type="match status" value="2"/>
</dbReference>
<dbReference type="SUPFAM" id="SSF55785">
    <property type="entry name" value="PYP-like sensor domain (PAS domain)"/>
    <property type="match status" value="2"/>
</dbReference>
<dbReference type="PROSITE" id="PS50883">
    <property type="entry name" value="EAL"/>
    <property type="match status" value="1"/>
</dbReference>